<keyword evidence="6" id="KW-0472">Membrane</keyword>
<gene>
    <name evidence="8" type="ORF">RN001_010092</name>
</gene>
<evidence type="ECO:0000313" key="9">
    <source>
        <dbReference type="Proteomes" id="UP001353858"/>
    </source>
</evidence>
<keyword evidence="2" id="KW-0645">Protease</keyword>
<feature type="domain" description="Peptidase S1" evidence="7">
    <location>
        <begin position="623"/>
        <end position="812"/>
    </location>
</feature>
<keyword evidence="9" id="KW-1185">Reference proteome</keyword>
<accession>A0AAN7P8X6</accession>
<dbReference type="InterPro" id="IPR033116">
    <property type="entry name" value="TRYPSIN_SER"/>
</dbReference>
<dbReference type="PROSITE" id="PS00135">
    <property type="entry name" value="TRYPSIN_SER"/>
    <property type="match status" value="1"/>
</dbReference>
<feature type="transmembrane region" description="Helical" evidence="6">
    <location>
        <begin position="472"/>
        <end position="494"/>
    </location>
</feature>
<proteinExistence type="predicted"/>
<protein>
    <recommendedName>
        <fullName evidence="7">Peptidase S1 domain-containing protein</fullName>
    </recommendedName>
</protein>
<comment type="caution">
    <text evidence="8">The sequence shown here is derived from an EMBL/GenBank/DDBJ whole genome shotgun (WGS) entry which is preliminary data.</text>
</comment>
<dbReference type="PANTHER" id="PTHR24276">
    <property type="entry name" value="POLYSERASE-RELATED"/>
    <property type="match status" value="1"/>
</dbReference>
<dbReference type="GO" id="GO:0006508">
    <property type="term" value="P:proteolysis"/>
    <property type="evidence" value="ECO:0007669"/>
    <property type="project" value="UniProtKB-KW"/>
</dbReference>
<dbReference type="PANTHER" id="PTHR24276:SF98">
    <property type="entry name" value="FI18310P1-RELATED"/>
    <property type="match status" value="1"/>
</dbReference>
<dbReference type="InterPro" id="IPR009003">
    <property type="entry name" value="Peptidase_S1_PA"/>
</dbReference>
<dbReference type="PROSITE" id="PS50240">
    <property type="entry name" value="TRYPSIN_DOM"/>
    <property type="match status" value="1"/>
</dbReference>
<name>A0AAN7P8X6_9COLE</name>
<keyword evidence="6" id="KW-0812">Transmembrane</keyword>
<dbReference type="Proteomes" id="UP001353858">
    <property type="component" value="Unassembled WGS sequence"/>
</dbReference>
<dbReference type="InterPro" id="IPR001254">
    <property type="entry name" value="Trypsin_dom"/>
</dbReference>
<dbReference type="AlphaFoldDB" id="A0AAN7P8X6"/>
<dbReference type="SUPFAM" id="SSF50494">
    <property type="entry name" value="Trypsin-like serine proteases"/>
    <property type="match status" value="1"/>
</dbReference>
<sequence>MSRFVVVTFIASNEVSVLPENWLVSKNRCYWPKSTAVTALVKQAVPPKDNWMTLKIKIFTKKNGQIRYYDNYYAAEEKVDVALQTSDLSSQSSLEEELMNSSAVTSSPPEIMDFIINMENEVEGTLEDGMNATLTPMLQSPQDLTQTTHETELEQDCGGGCYRILKKEVLPVLNRLVDIVTILEADNKKLQAFIIDQNMVGFERTQPHPDLPQLPAKTLDEFLLLEEYSKIPQKANALVKYLSGIGGLHVGNATRRVWAALVTDQVSNQLSWIGANNKYKLQGLNVNRIVIASVKRIISTATEMDVLVATKQFLDWKYSTKSKYRKMQSHCTQTGSGPASKLILNTLEERGLSVWGKVAVAGASSVTLYEGIPINTTAESNLTTAEENIEIENNNELIEQAEFIYLERTEESTTTPNKSFRKPKRNISSFLGVNHGCTARRKKHFSFDRPRGANVIHILCKLKLAFFVMGRVTYLVLYSVVHIPAVVIVCLMIMGDYEKEQARIQTLLNEILSDDEPYQDSSESYNPSDLSDVSTNSYSVTARKRQKVFTTESIDKNENHLQKIGDSVDGLDNDQSNLKYVEETPDDHIDIQNAIIELDDDVTTCKRAKSNVTSVNQIENLDTARKKFNNVSDILFGTINIENGQHPIENLRKVARAIRNPCYQPYGGYFNDIGLVELTEPLEYNLFVQPINLPYQSAFTPVGQSATLVGWGYPIDNGEVLNQLHKVNIFVYSNAVCKMIHGINFTAQVHICAGVPEGGKGQCTGDSGGPLAVDRQQIGIVSWSVKPCAQKGYPGVFTKVSRYIHWINKFIYT</sequence>
<keyword evidence="5" id="KW-1015">Disulfide bond</keyword>
<dbReference type="GO" id="GO:0004252">
    <property type="term" value="F:serine-type endopeptidase activity"/>
    <property type="evidence" value="ECO:0007669"/>
    <property type="project" value="InterPro"/>
</dbReference>
<evidence type="ECO:0000259" key="7">
    <source>
        <dbReference type="PROSITE" id="PS50240"/>
    </source>
</evidence>
<evidence type="ECO:0000256" key="2">
    <source>
        <dbReference type="ARBA" id="ARBA00022670"/>
    </source>
</evidence>
<reference evidence="9" key="1">
    <citation type="submission" date="2023-01" db="EMBL/GenBank/DDBJ databases">
        <title>Key to firefly adult light organ development and bioluminescence: homeobox transcription factors regulate luciferase expression and transportation to peroxisome.</title>
        <authorList>
            <person name="Fu X."/>
        </authorList>
    </citation>
    <scope>NUCLEOTIDE SEQUENCE [LARGE SCALE GENOMIC DNA]</scope>
</reference>
<comment type="subcellular location">
    <subcellularLocation>
        <location evidence="1">Secreted</location>
        <location evidence="1">Extracellular space</location>
    </subcellularLocation>
</comment>
<keyword evidence="6" id="KW-1133">Transmembrane helix</keyword>
<dbReference type="CDD" id="cd00190">
    <property type="entry name" value="Tryp_SPc"/>
    <property type="match status" value="1"/>
</dbReference>
<dbReference type="Pfam" id="PF00089">
    <property type="entry name" value="Trypsin"/>
    <property type="match status" value="1"/>
</dbReference>
<keyword evidence="3" id="KW-0378">Hydrolase</keyword>
<evidence type="ECO:0000256" key="4">
    <source>
        <dbReference type="ARBA" id="ARBA00022825"/>
    </source>
</evidence>
<dbReference type="Gene3D" id="2.40.10.10">
    <property type="entry name" value="Trypsin-like serine proteases"/>
    <property type="match status" value="2"/>
</dbReference>
<dbReference type="FunFam" id="2.40.10.10:FF:000036">
    <property type="entry name" value="Trypsin beta"/>
    <property type="match status" value="1"/>
</dbReference>
<dbReference type="SMART" id="SM00020">
    <property type="entry name" value="Tryp_SPc"/>
    <property type="match status" value="1"/>
</dbReference>
<evidence type="ECO:0000313" key="8">
    <source>
        <dbReference type="EMBL" id="KAK4877586.1"/>
    </source>
</evidence>
<organism evidence="8 9">
    <name type="scientific">Aquatica leii</name>
    <dbReference type="NCBI Taxonomy" id="1421715"/>
    <lineage>
        <taxon>Eukaryota</taxon>
        <taxon>Metazoa</taxon>
        <taxon>Ecdysozoa</taxon>
        <taxon>Arthropoda</taxon>
        <taxon>Hexapoda</taxon>
        <taxon>Insecta</taxon>
        <taxon>Pterygota</taxon>
        <taxon>Neoptera</taxon>
        <taxon>Endopterygota</taxon>
        <taxon>Coleoptera</taxon>
        <taxon>Polyphaga</taxon>
        <taxon>Elateriformia</taxon>
        <taxon>Elateroidea</taxon>
        <taxon>Lampyridae</taxon>
        <taxon>Luciolinae</taxon>
        <taxon>Aquatica</taxon>
    </lineage>
</organism>
<evidence type="ECO:0000256" key="3">
    <source>
        <dbReference type="ARBA" id="ARBA00022801"/>
    </source>
</evidence>
<evidence type="ECO:0000256" key="5">
    <source>
        <dbReference type="ARBA" id="ARBA00023157"/>
    </source>
</evidence>
<dbReference type="EMBL" id="JARPUR010000004">
    <property type="protein sequence ID" value="KAK4877586.1"/>
    <property type="molecule type" value="Genomic_DNA"/>
</dbReference>
<evidence type="ECO:0000256" key="1">
    <source>
        <dbReference type="ARBA" id="ARBA00004239"/>
    </source>
</evidence>
<dbReference type="InterPro" id="IPR050430">
    <property type="entry name" value="Peptidase_S1"/>
</dbReference>
<dbReference type="GO" id="GO:0005576">
    <property type="term" value="C:extracellular region"/>
    <property type="evidence" value="ECO:0007669"/>
    <property type="project" value="UniProtKB-SubCell"/>
</dbReference>
<evidence type="ECO:0000256" key="6">
    <source>
        <dbReference type="SAM" id="Phobius"/>
    </source>
</evidence>
<keyword evidence="4" id="KW-0720">Serine protease</keyword>
<dbReference type="InterPro" id="IPR043504">
    <property type="entry name" value="Peptidase_S1_PA_chymotrypsin"/>
</dbReference>